<dbReference type="EMBL" id="WKKF01000001">
    <property type="protein sequence ID" value="MRX52888.1"/>
    <property type="molecule type" value="Genomic_DNA"/>
</dbReference>
<reference evidence="1 2" key="1">
    <citation type="submission" date="2019-11" db="EMBL/GenBank/DDBJ databases">
        <title>Bacillus idriensis genome.</title>
        <authorList>
            <person name="Konopka E.N."/>
            <person name="Newman J.D."/>
        </authorList>
    </citation>
    <scope>NUCLEOTIDE SEQUENCE [LARGE SCALE GENOMIC DNA]</scope>
    <source>
        <strain evidence="1 2">DSM 19097</strain>
    </source>
</reference>
<evidence type="ECO:0000313" key="1">
    <source>
        <dbReference type="EMBL" id="MRX52888.1"/>
    </source>
</evidence>
<gene>
    <name evidence="1" type="ORF">GJU41_02785</name>
</gene>
<name>A0A6I2M469_9BACI</name>
<dbReference type="RefSeq" id="WP_070875052.1">
    <property type="nucleotide sequence ID" value="NZ_CAJFZX010000002.1"/>
</dbReference>
<accession>A0A6I2M469</accession>
<dbReference type="Pfam" id="PF19524">
    <property type="entry name" value="DUF6054"/>
    <property type="match status" value="1"/>
</dbReference>
<evidence type="ECO:0000313" key="2">
    <source>
        <dbReference type="Proteomes" id="UP000441585"/>
    </source>
</evidence>
<keyword evidence="2" id="KW-1185">Reference proteome</keyword>
<dbReference type="Proteomes" id="UP000441585">
    <property type="component" value="Unassembled WGS sequence"/>
</dbReference>
<comment type="caution">
    <text evidence="1">The sequence shown here is derived from an EMBL/GenBank/DDBJ whole genome shotgun (WGS) entry which is preliminary data.</text>
</comment>
<sequence length="109" mass="12563">MLEFTTKISPSECAKILRQQSYTGQNLVHEEYHELCDGKQICTMVFDRYYLRTSSRASLTVILENLYGSNRVRCISAGSSESMFKFDWGAGKNFSQWAETILERYIVKG</sequence>
<dbReference type="InterPro" id="IPR046117">
    <property type="entry name" value="DUF6054"/>
</dbReference>
<organism evidence="1 2">
    <name type="scientific">Metabacillus idriensis</name>
    <dbReference type="NCBI Taxonomy" id="324768"/>
    <lineage>
        <taxon>Bacteria</taxon>
        <taxon>Bacillati</taxon>
        <taxon>Bacillota</taxon>
        <taxon>Bacilli</taxon>
        <taxon>Bacillales</taxon>
        <taxon>Bacillaceae</taxon>
        <taxon>Metabacillus</taxon>
    </lineage>
</organism>
<protein>
    <submittedName>
        <fullName evidence="1">Uncharacterized protein</fullName>
    </submittedName>
</protein>
<proteinExistence type="predicted"/>
<dbReference type="AlphaFoldDB" id="A0A6I2M469"/>